<dbReference type="GO" id="GO:0003824">
    <property type="term" value="F:catalytic activity"/>
    <property type="evidence" value="ECO:0007669"/>
    <property type="project" value="InterPro"/>
</dbReference>
<dbReference type="EMBL" id="AUZY01009712">
    <property type="protein sequence ID" value="EQD41237.1"/>
    <property type="molecule type" value="Genomic_DNA"/>
</dbReference>
<reference evidence="4" key="2">
    <citation type="journal article" date="2014" name="ISME J.">
        <title>Microbial stratification in low pH oxic and suboxic macroscopic growths along an acid mine drainage.</title>
        <authorList>
            <person name="Mendez-Garcia C."/>
            <person name="Mesa V."/>
            <person name="Sprenger R.R."/>
            <person name="Richter M."/>
            <person name="Diez M.S."/>
            <person name="Solano J."/>
            <person name="Bargiela R."/>
            <person name="Golyshina O.V."/>
            <person name="Manteca A."/>
            <person name="Ramos J.L."/>
            <person name="Gallego J.R."/>
            <person name="Llorente I."/>
            <person name="Martins Dos Santos V.A."/>
            <person name="Jensen O.N."/>
            <person name="Pelaez A.I."/>
            <person name="Sanchez J."/>
            <person name="Ferrer M."/>
        </authorList>
    </citation>
    <scope>NUCLEOTIDE SEQUENCE</scope>
</reference>
<dbReference type="Pfam" id="PF01557">
    <property type="entry name" value="FAA_hydrolase"/>
    <property type="match status" value="1"/>
</dbReference>
<dbReference type="Gene3D" id="3.90.850.10">
    <property type="entry name" value="Fumarylacetoacetase-like, C-terminal domain"/>
    <property type="match status" value="1"/>
</dbReference>
<proteinExistence type="inferred from homology"/>
<feature type="domain" description="Fumarylacetoacetase-like C-terminal" evidence="3">
    <location>
        <begin position="108"/>
        <end position="286"/>
    </location>
</feature>
<dbReference type="PANTHER" id="PTHR42796">
    <property type="entry name" value="FUMARYLACETOACETATE HYDROLASE DOMAIN-CONTAINING PROTEIN 2A-RELATED"/>
    <property type="match status" value="1"/>
</dbReference>
<evidence type="ECO:0000256" key="1">
    <source>
        <dbReference type="ARBA" id="ARBA00010211"/>
    </source>
</evidence>
<dbReference type="GO" id="GO:0046872">
    <property type="term" value="F:metal ion binding"/>
    <property type="evidence" value="ECO:0007669"/>
    <property type="project" value="UniProtKB-KW"/>
</dbReference>
<reference evidence="4" key="1">
    <citation type="submission" date="2013-08" db="EMBL/GenBank/DDBJ databases">
        <authorList>
            <person name="Mendez C."/>
            <person name="Richter M."/>
            <person name="Ferrer M."/>
            <person name="Sanchez J."/>
        </authorList>
    </citation>
    <scope>NUCLEOTIDE SEQUENCE</scope>
</reference>
<dbReference type="PANTHER" id="PTHR42796:SF4">
    <property type="entry name" value="FUMARYLACETOACETATE HYDROLASE DOMAIN-CONTAINING PROTEIN 2A"/>
    <property type="match status" value="1"/>
</dbReference>
<comment type="caution">
    <text evidence="4">The sequence shown here is derived from an EMBL/GenBank/DDBJ whole genome shotgun (WGS) entry which is preliminary data.</text>
</comment>
<protein>
    <submittedName>
        <fullName evidence="4">5-oxopent-3-ene-1,2,5-tricarboxylate decarboxylase</fullName>
    </submittedName>
</protein>
<evidence type="ECO:0000256" key="2">
    <source>
        <dbReference type="ARBA" id="ARBA00022723"/>
    </source>
</evidence>
<evidence type="ECO:0000259" key="3">
    <source>
        <dbReference type="Pfam" id="PF01557"/>
    </source>
</evidence>
<organism evidence="4">
    <name type="scientific">mine drainage metagenome</name>
    <dbReference type="NCBI Taxonomy" id="410659"/>
    <lineage>
        <taxon>unclassified sequences</taxon>
        <taxon>metagenomes</taxon>
        <taxon>ecological metagenomes</taxon>
    </lineage>
</organism>
<dbReference type="GO" id="GO:0044281">
    <property type="term" value="P:small molecule metabolic process"/>
    <property type="evidence" value="ECO:0007669"/>
    <property type="project" value="UniProtKB-ARBA"/>
</dbReference>
<feature type="non-terminal residue" evidence="4">
    <location>
        <position position="301"/>
    </location>
</feature>
<dbReference type="AlphaFoldDB" id="T0ZAU3"/>
<evidence type="ECO:0000313" key="4">
    <source>
        <dbReference type="EMBL" id="EQD41237.1"/>
    </source>
</evidence>
<dbReference type="SUPFAM" id="SSF56529">
    <property type="entry name" value="FAH"/>
    <property type="match status" value="1"/>
</dbReference>
<gene>
    <name evidence="4" type="ORF">B1B_14635</name>
</gene>
<accession>T0ZAU3</accession>
<dbReference type="InterPro" id="IPR036663">
    <property type="entry name" value="Fumarylacetoacetase_C_sf"/>
</dbReference>
<dbReference type="InterPro" id="IPR051121">
    <property type="entry name" value="FAH"/>
</dbReference>
<dbReference type="InterPro" id="IPR011234">
    <property type="entry name" value="Fumarylacetoacetase-like_C"/>
</dbReference>
<keyword evidence="2" id="KW-0479">Metal-binding</keyword>
<name>T0ZAU3_9ZZZZ</name>
<sequence length="301" mass="33139">MKLVHFQLADQFHFGMLTDSNEYIDLDTACRDYLGVNPVKGADPSRFRDMRAFFAGGADSVELTRKIIEYIDRRRKMGWTPRAATGARYLFKPEEGVQLLAPVTAGAKIYCLASNSRSHVAEQKKTPPTQPYAFTRFSNSLVGPSEPLVVHRAGQFPDIEVELAIVLGRRGKHIPAARAMEYVAGYTIGLDMGYRDLQYPNEGPVDWVMGKGFDASMAVGPWIVPKEEVGEPYPLAMELKVGGTVRQTGTTDDYLFRIPDVLAHLSQGITFEPGDLISLGTIAGAPARVRQRVAPPQGRGP</sequence>
<comment type="similarity">
    <text evidence="1">Belongs to the FAH family.</text>
</comment>